<accession>A0ABX2IDZ3</accession>
<comment type="caution">
    <text evidence="1">The sequence shown here is derived from an EMBL/GenBank/DDBJ whole genome shotgun (WGS) entry which is preliminary data.</text>
</comment>
<reference evidence="1 2" key="1">
    <citation type="submission" date="2020-06" db="EMBL/GenBank/DDBJ databases">
        <title>Draft genome of Uliginosibacterium sp. IMCC34675.</title>
        <authorList>
            <person name="Song J."/>
        </authorList>
    </citation>
    <scope>NUCLEOTIDE SEQUENCE [LARGE SCALE GENOMIC DNA]</scope>
    <source>
        <strain evidence="1 2">IMCC34675</strain>
    </source>
</reference>
<gene>
    <name evidence="1" type="ORF">HJ583_007390</name>
</gene>
<evidence type="ECO:0008006" key="3">
    <source>
        <dbReference type="Google" id="ProtNLM"/>
    </source>
</evidence>
<keyword evidence="2" id="KW-1185">Reference proteome</keyword>
<organism evidence="1 2">
    <name type="scientific">Uliginosibacterium aquaticum</name>
    <dbReference type="NCBI Taxonomy" id="2731212"/>
    <lineage>
        <taxon>Bacteria</taxon>
        <taxon>Pseudomonadati</taxon>
        <taxon>Pseudomonadota</taxon>
        <taxon>Betaproteobacteria</taxon>
        <taxon>Rhodocyclales</taxon>
        <taxon>Zoogloeaceae</taxon>
        <taxon>Uliginosibacterium</taxon>
    </lineage>
</organism>
<proteinExistence type="predicted"/>
<dbReference type="Proteomes" id="UP000778523">
    <property type="component" value="Unassembled WGS sequence"/>
</dbReference>
<protein>
    <recommendedName>
        <fullName evidence="3">Cell shape determination protein CcmA</fullName>
    </recommendedName>
</protein>
<evidence type="ECO:0000313" key="1">
    <source>
        <dbReference type="EMBL" id="NSL54844.1"/>
    </source>
</evidence>
<name>A0ABX2IDZ3_9RHOO</name>
<dbReference type="EMBL" id="JABCSC020000002">
    <property type="protein sequence ID" value="NSL54844.1"/>
    <property type="molecule type" value="Genomic_DNA"/>
</dbReference>
<evidence type="ECO:0000313" key="2">
    <source>
        <dbReference type="Proteomes" id="UP000778523"/>
    </source>
</evidence>
<sequence>MGFYIGNKVINTTQRISGFHIGNIAIAPASTLTVDGFIIGNIHVDLNAKLIVNGFVIGNITGHIEFADINGFLIGNKRSKQKNLRKISIPIREENKIR</sequence>